<dbReference type="PROSITE" id="PS50931">
    <property type="entry name" value="HTH_LYSR"/>
    <property type="match status" value="1"/>
</dbReference>
<evidence type="ECO:0000256" key="4">
    <source>
        <dbReference type="ARBA" id="ARBA00023163"/>
    </source>
</evidence>
<reference evidence="6" key="1">
    <citation type="journal article" date="2014" name="Int. J. Syst. Evol. Microbiol.">
        <title>Complete genome sequence of Corynebacterium casei LMG S-19264T (=DSM 44701T), isolated from a smear-ripened cheese.</title>
        <authorList>
            <consortium name="US DOE Joint Genome Institute (JGI-PGF)"/>
            <person name="Walter F."/>
            <person name="Albersmeier A."/>
            <person name="Kalinowski J."/>
            <person name="Ruckert C."/>
        </authorList>
    </citation>
    <scope>NUCLEOTIDE SEQUENCE</scope>
    <source>
        <strain evidence="6">KCTC 22169</strain>
    </source>
</reference>
<dbReference type="NCBIfam" id="NF002964">
    <property type="entry name" value="PRK03635.1"/>
    <property type="match status" value="1"/>
</dbReference>
<comment type="similarity">
    <text evidence="1">Belongs to the LysR transcriptional regulatory family.</text>
</comment>
<dbReference type="SUPFAM" id="SSF46785">
    <property type="entry name" value="Winged helix' DNA-binding domain"/>
    <property type="match status" value="1"/>
</dbReference>
<reference evidence="6" key="2">
    <citation type="submission" date="2020-09" db="EMBL/GenBank/DDBJ databases">
        <authorList>
            <person name="Sun Q."/>
            <person name="Kim S."/>
        </authorList>
    </citation>
    <scope>NUCLEOTIDE SEQUENCE</scope>
    <source>
        <strain evidence="6">KCTC 22169</strain>
    </source>
</reference>
<keyword evidence="3" id="KW-0238">DNA-binding</keyword>
<keyword evidence="2" id="KW-0805">Transcription regulation</keyword>
<dbReference type="InterPro" id="IPR005119">
    <property type="entry name" value="LysR_subst-bd"/>
</dbReference>
<dbReference type="InterPro" id="IPR017685">
    <property type="entry name" value="ArgP"/>
</dbReference>
<accession>A0A918N700</accession>
<dbReference type="Proteomes" id="UP000626148">
    <property type="component" value="Unassembled WGS sequence"/>
</dbReference>
<organism evidence="6 7">
    <name type="scientific">Saccharospirillum salsuginis</name>
    <dbReference type="NCBI Taxonomy" id="418750"/>
    <lineage>
        <taxon>Bacteria</taxon>
        <taxon>Pseudomonadati</taxon>
        <taxon>Pseudomonadota</taxon>
        <taxon>Gammaproteobacteria</taxon>
        <taxon>Oceanospirillales</taxon>
        <taxon>Saccharospirillaceae</taxon>
        <taxon>Saccharospirillum</taxon>
    </lineage>
</organism>
<evidence type="ECO:0000256" key="1">
    <source>
        <dbReference type="ARBA" id="ARBA00009437"/>
    </source>
</evidence>
<dbReference type="InterPro" id="IPR050176">
    <property type="entry name" value="LTTR"/>
</dbReference>
<dbReference type="EMBL" id="BMXR01000001">
    <property type="protein sequence ID" value="GGX41143.1"/>
    <property type="molecule type" value="Genomic_DNA"/>
</dbReference>
<dbReference type="PANTHER" id="PTHR30579">
    <property type="entry name" value="TRANSCRIPTIONAL REGULATOR"/>
    <property type="match status" value="1"/>
</dbReference>
<feature type="domain" description="HTH lysR-type" evidence="5">
    <location>
        <begin position="2"/>
        <end position="58"/>
    </location>
</feature>
<dbReference type="GO" id="GO:0003700">
    <property type="term" value="F:DNA-binding transcription factor activity"/>
    <property type="evidence" value="ECO:0007669"/>
    <property type="project" value="InterPro"/>
</dbReference>
<dbReference type="Gene3D" id="3.40.190.290">
    <property type="match status" value="1"/>
</dbReference>
<dbReference type="InterPro" id="IPR036390">
    <property type="entry name" value="WH_DNA-bd_sf"/>
</dbReference>
<keyword evidence="7" id="KW-1185">Reference proteome</keyword>
<keyword evidence="4" id="KW-0804">Transcription</keyword>
<dbReference type="NCBIfam" id="NF009888">
    <property type="entry name" value="PRK13348.1"/>
    <property type="match status" value="1"/>
</dbReference>
<name>A0A918N700_9GAMM</name>
<dbReference type="RefSeq" id="WP_189606895.1">
    <property type="nucleotide sequence ID" value="NZ_BMXR01000001.1"/>
</dbReference>
<evidence type="ECO:0000259" key="5">
    <source>
        <dbReference type="PROSITE" id="PS50931"/>
    </source>
</evidence>
<evidence type="ECO:0000313" key="6">
    <source>
        <dbReference type="EMBL" id="GGX41143.1"/>
    </source>
</evidence>
<dbReference type="PRINTS" id="PR00039">
    <property type="entry name" value="HTHLYSR"/>
</dbReference>
<dbReference type="InterPro" id="IPR036388">
    <property type="entry name" value="WH-like_DNA-bd_sf"/>
</dbReference>
<dbReference type="GO" id="GO:0003677">
    <property type="term" value="F:DNA binding"/>
    <property type="evidence" value="ECO:0007669"/>
    <property type="project" value="UniProtKB-KW"/>
</dbReference>
<evidence type="ECO:0000256" key="2">
    <source>
        <dbReference type="ARBA" id="ARBA00023015"/>
    </source>
</evidence>
<proteinExistence type="inferred from homology"/>
<protein>
    <submittedName>
        <fullName evidence="6">HTH-type transcriptional regulator ArgP</fullName>
    </submittedName>
</protein>
<dbReference type="Pfam" id="PF03466">
    <property type="entry name" value="LysR_substrate"/>
    <property type="match status" value="1"/>
</dbReference>
<dbReference type="PANTHER" id="PTHR30579:SF2">
    <property type="entry name" value="HTH-TYPE TRANSCRIPTIONAL REGULATOR ARGP"/>
    <property type="match status" value="1"/>
</dbReference>
<comment type="caution">
    <text evidence="6">The sequence shown here is derived from an EMBL/GenBank/DDBJ whole genome shotgun (WGS) entry which is preliminary data.</text>
</comment>
<gene>
    <name evidence="6" type="primary">argP</name>
    <name evidence="6" type="ORF">GCM10007392_04980</name>
</gene>
<dbReference type="InterPro" id="IPR000847">
    <property type="entry name" value="LysR_HTH_N"/>
</dbReference>
<evidence type="ECO:0000313" key="7">
    <source>
        <dbReference type="Proteomes" id="UP000626148"/>
    </source>
</evidence>
<evidence type="ECO:0000256" key="3">
    <source>
        <dbReference type="ARBA" id="ARBA00023125"/>
    </source>
</evidence>
<dbReference type="NCBIfam" id="TIGR03298">
    <property type="entry name" value="argP"/>
    <property type="match status" value="1"/>
</dbReference>
<dbReference type="Gene3D" id="1.10.10.10">
    <property type="entry name" value="Winged helix-like DNA-binding domain superfamily/Winged helix DNA-binding domain"/>
    <property type="match status" value="1"/>
</dbReference>
<dbReference type="Pfam" id="PF00126">
    <property type="entry name" value="HTH_1"/>
    <property type="match status" value="1"/>
</dbReference>
<dbReference type="SUPFAM" id="SSF53850">
    <property type="entry name" value="Periplasmic binding protein-like II"/>
    <property type="match status" value="1"/>
</dbReference>
<sequence length="292" mass="33046">MLDYRLLEALSAVIETGGFERAANRLYLTQSAVSQRIRQLEHRLGQPVLLRTTPPRATDLGRRLLNHLQQVRQLEHGLIDDTDSDSSMAVRLTVNADTMDTWLASALADCPLSERMDFDLVVEDQEIGLRRMKNGEVMACICAESQPVNGSLAIPLGLLRYRALASPAFIERHNLRRHRDALLHAPCLIFNHDDRLQHRFLKDLGLTEPGRTHRCPSSSGFMFMAQAGLGYGMMPELQVEEALADGHLIDIQPGYHLDVPLYWHYWQTESPAMAALRESVTRHARRILRPAD</sequence>
<dbReference type="AlphaFoldDB" id="A0A918N700"/>